<organism evidence="7 8">
    <name type="scientific">Flavivirga rizhaonensis</name>
    <dbReference type="NCBI Taxonomy" id="2559571"/>
    <lineage>
        <taxon>Bacteria</taxon>
        <taxon>Pseudomonadati</taxon>
        <taxon>Bacteroidota</taxon>
        <taxon>Flavobacteriia</taxon>
        <taxon>Flavobacteriales</taxon>
        <taxon>Flavobacteriaceae</taxon>
        <taxon>Flavivirga</taxon>
    </lineage>
</organism>
<keyword evidence="3" id="KW-0378">Hydrolase</keyword>
<feature type="signal peptide" evidence="5">
    <location>
        <begin position="1"/>
        <end position="18"/>
    </location>
</feature>
<sequence length="499" mass="56685">MYYRIISVLMLSVFTLLSSCKTKSTTSSIEKKTASNQKQPNLIIIHTDEHNFRTLSCYQKLLPEEQAFVWGKGSNSKTPNIDKLADEGAISTSYYCSSPVCTPSRASLVTGLYPQATGAPKNGLHIRENIPTFATILRDRGYSTSYVGKWHLAGHEKYTFGIKYKAGFDDNRFMMRGGHAPYFHIKNGKIKGIGDREAAKLPPEEVVHLTDFFTNKTLEILERDKDKPFAVMLSIPDPHTPDVAKPPYNKLYADLKFEAPKTMAPEYVAIKPSWATDKGKNETIGKKSFENDKKALIDYLGMVSHIDDSVGRILDFLEDNKLTENTIVVFTSDHGDMFFEHNRRNKGVPYEASARIPFVIRYPDKIPAGKVINTAYTNVDFAPTILSLMGVNTDVKFHGFDTSEDFINNNKEVNSDRITYYAKSGGWWVTAVNDRYKLVIDKNETPYLFDLEKDPDELINFYKDPAYKGIAKMMQTELFKQLEKYDEPGLKHSKPYKLK</sequence>
<evidence type="ECO:0000259" key="6">
    <source>
        <dbReference type="Pfam" id="PF00884"/>
    </source>
</evidence>
<evidence type="ECO:0000256" key="1">
    <source>
        <dbReference type="ARBA" id="ARBA00008779"/>
    </source>
</evidence>
<dbReference type="CDD" id="cd16034">
    <property type="entry name" value="sulfatase_like"/>
    <property type="match status" value="1"/>
</dbReference>
<dbReference type="PROSITE" id="PS00523">
    <property type="entry name" value="SULFATASE_1"/>
    <property type="match status" value="1"/>
</dbReference>
<keyword evidence="8" id="KW-1185">Reference proteome</keyword>
<evidence type="ECO:0000256" key="5">
    <source>
        <dbReference type="SAM" id="SignalP"/>
    </source>
</evidence>
<dbReference type="RefSeq" id="WP_135877730.1">
    <property type="nucleotide sequence ID" value="NZ_SRSO01000019.1"/>
</dbReference>
<dbReference type="PROSITE" id="PS00149">
    <property type="entry name" value="SULFATASE_2"/>
    <property type="match status" value="1"/>
</dbReference>
<name>A0A4S1DWH5_9FLAO</name>
<protein>
    <submittedName>
        <fullName evidence="7">DUF4976 domain-containing protein</fullName>
    </submittedName>
</protein>
<evidence type="ECO:0000313" key="7">
    <source>
        <dbReference type="EMBL" id="TGV01858.1"/>
    </source>
</evidence>
<dbReference type="PANTHER" id="PTHR42693">
    <property type="entry name" value="ARYLSULFATASE FAMILY MEMBER"/>
    <property type="match status" value="1"/>
</dbReference>
<dbReference type="Proteomes" id="UP000307602">
    <property type="component" value="Unassembled WGS sequence"/>
</dbReference>
<reference evidence="7 8" key="1">
    <citation type="submission" date="2019-04" db="EMBL/GenBank/DDBJ databases">
        <authorList>
            <person name="Liu A."/>
        </authorList>
    </citation>
    <scope>NUCLEOTIDE SEQUENCE [LARGE SCALE GENOMIC DNA]</scope>
    <source>
        <strain evidence="7 8">RZ03</strain>
    </source>
</reference>
<dbReference type="PROSITE" id="PS51257">
    <property type="entry name" value="PROKAR_LIPOPROTEIN"/>
    <property type="match status" value="1"/>
</dbReference>
<evidence type="ECO:0000313" key="8">
    <source>
        <dbReference type="Proteomes" id="UP000307602"/>
    </source>
</evidence>
<comment type="caution">
    <text evidence="7">The sequence shown here is derived from an EMBL/GenBank/DDBJ whole genome shotgun (WGS) entry which is preliminary data.</text>
</comment>
<comment type="similarity">
    <text evidence="1">Belongs to the sulfatase family.</text>
</comment>
<dbReference type="GO" id="GO:0046872">
    <property type="term" value="F:metal ion binding"/>
    <property type="evidence" value="ECO:0007669"/>
    <property type="project" value="UniProtKB-KW"/>
</dbReference>
<dbReference type="Gene3D" id="3.40.720.10">
    <property type="entry name" value="Alkaline Phosphatase, subunit A"/>
    <property type="match status" value="1"/>
</dbReference>
<evidence type="ECO:0000256" key="2">
    <source>
        <dbReference type="ARBA" id="ARBA00022723"/>
    </source>
</evidence>
<dbReference type="OrthoDB" id="9815108at2"/>
<dbReference type="GO" id="GO:0004065">
    <property type="term" value="F:arylsulfatase activity"/>
    <property type="evidence" value="ECO:0007669"/>
    <property type="project" value="TreeGrafter"/>
</dbReference>
<dbReference type="InterPro" id="IPR017850">
    <property type="entry name" value="Alkaline_phosphatase_core_sf"/>
</dbReference>
<dbReference type="InterPro" id="IPR024607">
    <property type="entry name" value="Sulfatase_CS"/>
</dbReference>
<accession>A0A4S1DWH5</accession>
<keyword evidence="2" id="KW-0479">Metal-binding</keyword>
<gene>
    <name evidence="7" type="ORF">EM932_13555</name>
</gene>
<dbReference type="InterPro" id="IPR000917">
    <property type="entry name" value="Sulfatase_N"/>
</dbReference>
<dbReference type="PANTHER" id="PTHR42693:SF53">
    <property type="entry name" value="ENDO-4-O-SULFATASE"/>
    <property type="match status" value="1"/>
</dbReference>
<dbReference type="AlphaFoldDB" id="A0A4S1DWH5"/>
<dbReference type="EMBL" id="SRSO01000019">
    <property type="protein sequence ID" value="TGV01858.1"/>
    <property type="molecule type" value="Genomic_DNA"/>
</dbReference>
<evidence type="ECO:0000256" key="4">
    <source>
        <dbReference type="ARBA" id="ARBA00022837"/>
    </source>
</evidence>
<keyword evidence="4" id="KW-0106">Calcium</keyword>
<evidence type="ECO:0000256" key="3">
    <source>
        <dbReference type="ARBA" id="ARBA00022801"/>
    </source>
</evidence>
<proteinExistence type="inferred from homology"/>
<dbReference type="Pfam" id="PF00884">
    <property type="entry name" value="Sulfatase"/>
    <property type="match status" value="1"/>
</dbReference>
<feature type="domain" description="Sulfatase N-terminal" evidence="6">
    <location>
        <begin position="40"/>
        <end position="391"/>
    </location>
</feature>
<dbReference type="SUPFAM" id="SSF53649">
    <property type="entry name" value="Alkaline phosphatase-like"/>
    <property type="match status" value="1"/>
</dbReference>
<feature type="chain" id="PRO_5020705327" evidence="5">
    <location>
        <begin position="19"/>
        <end position="499"/>
    </location>
</feature>
<keyword evidence="5" id="KW-0732">Signal</keyword>
<dbReference type="InterPro" id="IPR050738">
    <property type="entry name" value="Sulfatase"/>
</dbReference>